<dbReference type="EMBL" id="CAJVPK010000632">
    <property type="protein sequence ID" value="CAG8534322.1"/>
    <property type="molecule type" value="Genomic_DNA"/>
</dbReference>
<gene>
    <name evidence="2" type="ORF">DEBURN_LOCUS6295</name>
</gene>
<protein>
    <submittedName>
        <fullName evidence="2">6908_t:CDS:1</fullName>
    </submittedName>
</protein>
<feature type="non-terminal residue" evidence="2">
    <location>
        <position position="1"/>
    </location>
</feature>
<sequence length="51" mass="5912">WLCNFDQKVVIKHNGQCVLLLLDNCRSHKIEGLDLLHVDVHFLPPNTTSRM</sequence>
<keyword evidence="3" id="KW-1185">Reference proteome</keyword>
<evidence type="ECO:0000313" key="3">
    <source>
        <dbReference type="Proteomes" id="UP000789706"/>
    </source>
</evidence>
<dbReference type="InterPro" id="IPR004875">
    <property type="entry name" value="DDE_SF_endonuclease_dom"/>
</dbReference>
<dbReference type="OrthoDB" id="2429725at2759"/>
<proteinExistence type="predicted"/>
<dbReference type="AlphaFoldDB" id="A0A9N9FGG5"/>
<reference evidence="2" key="1">
    <citation type="submission" date="2021-06" db="EMBL/GenBank/DDBJ databases">
        <authorList>
            <person name="Kallberg Y."/>
            <person name="Tangrot J."/>
            <person name="Rosling A."/>
        </authorList>
    </citation>
    <scope>NUCLEOTIDE SEQUENCE</scope>
    <source>
        <strain evidence="2">AZ414A</strain>
    </source>
</reference>
<dbReference type="Pfam" id="PF03184">
    <property type="entry name" value="DDE_1"/>
    <property type="match status" value="1"/>
</dbReference>
<name>A0A9N9FGG5_9GLOM</name>
<feature type="domain" description="DDE-1" evidence="1">
    <location>
        <begin position="1"/>
        <end position="50"/>
    </location>
</feature>
<evidence type="ECO:0000313" key="2">
    <source>
        <dbReference type="EMBL" id="CAG8534322.1"/>
    </source>
</evidence>
<comment type="caution">
    <text evidence="2">The sequence shown here is derived from an EMBL/GenBank/DDBJ whole genome shotgun (WGS) entry which is preliminary data.</text>
</comment>
<dbReference type="Proteomes" id="UP000789706">
    <property type="component" value="Unassembled WGS sequence"/>
</dbReference>
<evidence type="ECO:0000259" key="1">
    <source>
        <dbReference type="Pfam" id="PF03184"/>
    </source>
</evidence>
<dbReference type="GO" id="GO:0003676">
    <property type="term" value="F:nucleic acid binding"/>
    <property type="evidence" value="ECO:0007669"/>
    <property type="project" value="InterPro"/>
</dbReference>
<accession>A0A9N9FGG5</accession>
<organism evidence="2 3">
    <name type="scientific">Diversispora eburnea</name>
    <dbReference type="NCBI Taxonomy" id="1213867"/>
    <lineage>
        <taxon>Eukaryota</taxon>
        <taxon>Fungi</taxon>
        <taxon>Fungi incertae sedis</taxon>
        <taxon>Mucoromycota</taxon>
        <taxon>Glomeromycotina</taxon>
        <taxon>Glomeromycetes</taxon>
        <taxon>Diversisporales</taxon>
        <taxon>Diversisporaceae</taxon>
        <taxon>Diversispora</taxon>
    </lineage>
</organism>